<protein>
    <submittedName>
        <fullName evidence="1">Uncharacterized protein</fullName>
    </submittedName>
</protein>
<evidence type="ECO:0000313" key="1">
    <source>
        <dbReference type="EMBL" id="KAJ0176366.1"/>
    </source>
</evidence>
<gene>
    <name evidence="1" type="ORF">K1T71_007545</name>
</gene>
<name>A0ACC1CXN0_9NEOP</name>
<dbReference type="EMBL" id="CM034399">
    <property type="protein sequence ID" value="KAJ0176366.1"/>
    <property type="molecule type" value="Genomic_DNA"/>
</dbReference>
<dbReference type="Proteomes" id="UP000824533">
    <property type="component" value="Linkage Group LG13"/>
</dbReference>
<sequence>MILTAMNETFCIDNQILSQSKDIDESTYQSELGLDVHGFATRRGLHSMSEGDVSLIRDEDVLRRMWQQTEDFSRKKEIRAHMYRLREERLRNLYSPEPSASDGKDLKELSNAGWNVESENRTTDDGHTHVKSVHANIEGRYDVEGGRGQFAAVDHHKQAITEYQDDNSSLKRNDTSSSTAAHEEVVRKTDDGTHFSSTTSSSSTSKYQQVSTKHETVPYDLHDNDEKMNLRYNELRTNKDQTIRNDNNLRNDHRTNYENTRIDSTVRNNFDGELVARKVEYPDDNTRIIIETRCLPDGTRVTSTKREFKAPVQSTRSEQRSQTRTESHYSQQKSDQTSKYSRQSESVNNIVDSQRNVDDNDFKRQITRYTDNDDFSETSSVRNYDTKVNKSNYTNIDKERRPKQVDDCPKDDEIYSTRFISRSNKDIDNDDQTTQRVTQINKVTGTNTNDNYSTTTRHVTSINKVSNEDDRSTSTYVTRNVKDTNTDDIDKTNISFITRTNKAIDSNVDNYSTRYETKKIINLTEDDVRSKSNYETERIVYTDRALNDSTPRNVQRTELDDVEFVPKRIGRPVQKEDSTQTKNIEEYVHNKITQKNNTEKVVERKTSNEHQTTYQTDYQRKVSLDWSPSHQAWASTLRSDTPSTTRPSTRASSPGSKTFKSSNSSLRSSVSPEKIAKKPSSRPSSRGGSPNKIDRYSPTRSVDKPSSSHTSYSVRETNTHRYTSPDSRPPTGRSPSSGYSPDRKLQDNRPKSSSSPEKRPRDISNRTSPERKPSTKTDGGIREGIPYKAEKPESKNLRQSPEPKPGYYPPNKLHNNPQRATSPQKSSMEYPRTATPEYNSTDNQTTPDTRKPGYSRPTNTCPELKSPTKLSSSPDRKSPTRHSPTTKKNTVSEDHYKFIDEETKMYSRKNVTDVKHIDKSLVDSPDNKPSSRPIPSEDSTDYAKFVDTKNNTRVETNLNEYTENVIIKNRTTEDYPKSPANSEPIRYKPNEKYTEDIKQGTPRDSSPSKTKAYPKQEFPSREPSPSKHLPRPDTTPTQKPNTPREESPKKFGTYDKKKPSDDYYDNRPQSKESIPKETSPSRKLKENLPNKPHNEPKDGTNLGHKETLPTGPGFKDAKHEDNNKDRTHKKTPNAIIRDTSPVKKQPTSSSILKREPSPTKKPSAEHYKDKSSYPRETSPVKDTTDKKKPIGDVPYKNSENQRSLNPKETAPTKFDTYEKKKPHNNEDSAIISSDIKNTKYDSLKRREVTKKVDVPTSPTKKTSPDSVSPVKSPTKETKYKNTTDFLTAERVKEEINTQTIKDRPEYLDILSSSPREKLYPENNPSTGQSSPTSSTGFIYFESPKLLKPIITDLDAQECFSETISTEEDMTHKRPDSQHFDQTTPVTAFPDKYPKESLPRKSSLKKPTTDATKLSDGEKLPSSSDYNNQTVGTKDHPSDDENKSRPPLERRETYEDRCRKILGMTDETTETVRVTQDTKYFKDSDINIESPCRSPSIKETPFDYPKSKDTKTNVTEFIQRETDENVKTSRRGTDTIINKPRTPSPNKHQYTVTKTLKPNHVDFSEDEPSSEMEVKVTPDRDSPKDKKPEHADLNDTKRPSSIPAKQYIETKPEPQQPSLDLKTVSSTINNVTKDVEEIEFIKLKKETHPLRPTEPSIHPVSETEKPRNAKSPRSSSPKKLDTSPKSPSKSNYPEESLKIKAKLDQPDTKNLSHKSSPDSNYPRDSSPKRPGNTPRYNKTTTMDTYNYDSEYIEEIHSRTIDAKNPPGTDESPINQLTREHSPEKNQRCSPHNFKQPSDDSPREQTPSPERKVGVKDHRPSHTEKKYPNDSSPVRHHKITSELQTTTSISSKRDSEDIEETYSRSINKKYPSKTSESPTRTSPRGDIPVDNQRRSPDKFKQPKDDSPRKQTPSPERKVSQPVKDQSARKPDKKYPKDSLPARHDKITSEVQTTTSIGSKRDSEDIEETYSRTIDKKHPSKTSESPTRKSPRRDIPVDNQQRSPEKFKQLKEDYPREQTPSPERKVSQAVKDHRPGHPDKKYPKDSSPIRHHKITSEIETVTSVISEHDSEVVEENYSRMIGQKHSTRTPESPTRKLPRGDIPDDNLRRSPDKFKQLKDDFPREQTPSPERKVNRPVKDHPSGQADKKYPKDSSPIRHHKITSEIETVTSVISTHDSEDVEENYSRTIDQKHSTRTSDSPTRKLPRGDIPDNNQRRSPDKFKQLKDDSPREQTPSPERKVSQPVKDHRPGQPEKKYPKDSSPIRHHKITSEIETVTSVISKHDSEDVEENYSRTIDQKHSTRTSDSPTRKLPRGDIPDNNQRRSPDKFKQLKDDSPREQTPSPERKVSQPVKDHRPGQPEKKYPKDSSPIRHHKITSEIETVTSVISEHDSEVVEENYSRMIGQKHSTRTPESPTRKLPRGDIPDDNLRRSPDKFKQLKDDFPREQTPSPERKVSQPVKDHRPGQPDKKYPKDSSPIRHHKITSEIETVTSVISKHDSEDVEEKYSRAIDQKHSTRTSDSPTRKLPRGDIPDDNLRYSPDKFKQLKDSSPREQTSSPEQKVDPSVKDHIPSKPDKKYYKDTSPTRNDKISSQTKMTKSVTSKHDSEDTEEIYIKTVEKKYPSKISEPETRKSPKGDIPDNNHLRSSDKYNPQKDEVVRKPSSSPERRITKPVKQNPSQRPDDKLKETPRDRTPGYMRTTASVVSRQDTSTVDEIEEINLSNITTDHDETENRLKSPRSPVSPSRQIPESHYLKPDEVRQLRTPSPTKKTIATREVNTDFIISEREQEVMDRVQKSLRKLSPERKERSPSPKKSTKATKSLHDLDITEHVQIDECVDTNDKYTINTEVAKIGHKEDIPKEHRPKEQNTQDKILNRTVFSTKKPAVPSSKVPESPNSRSISPKKTIPERPQSPQVPKTSGIKPREPIPSHLTRRPIITATTVEKTTFDVKKTGTVKQTSVITKNKVKTTASKFISNKIEPEPKKTPTPKSIKDTMTRNDVKTNRAINDVTTKAKKTSPQRVKSKPEIQVSDMSSKPKTQKPAEPQSKLPGKPKSATALNTSTDDDDIIIDVQQSKSSRENSPDRVCPTPINLTEDTGIPRLPDEVSEPDDEFRKRTHHTIHETESIVDDIIEIREDDELFVRKSNNERDEEYDESLLSVNDKVCKFATKIERITKPKDTSLIFKDTEKRVHSDFITEDMKSDECLLSVSEKVNKFAKGPRDTKDSKSPSRRITDEYDRNTTYQDDYTKLSVNDKAHLFVETAENSKISKVKSTHKAERPNLSNVDESLKSDDCLLSVSDKVNKFVKTAEQFFTESHDVEEKEKKIKEQHDKIMRKIVDNSEDEIELEETEIIKETVDRKSPQRQLPKQDTYTIETVPKQTRVKESPQRHLPKQDTYTIESTPEQPKVKEPKIPGKLKRTETPSERNTPVKITTIRSSEAVKKAKALFENIATTQKKTETVNKTTKLTDIGVTKKTPKTKATTVIHSATDNVSPNFEDVDNEVDTAPVIKDRTTDTLDHRSESPSHKVPGYRHVSPERMSLDTPDGTFKTSIRPTETPSKTVLSRYPVAQRAESPVYKPVIDKTDKVPGYLRPTKTSQMKEEKTEEVDVTTTRRGSGKFGVELKKTSVERSTTSSERRRSVEHPCIEDIFDLDLLEQMLEKVVGYEQRRRIRAQIRVARKEDHTDTATVTRITKTVTKSKSPERQSQRVPEENSKPQKPPSLEHAHSPQTPKDTDEQTPVINSHQHTAKNKPRTQRPHSPEKAAPKSTPKSTRQPTPEKKQTQAPTKVAAKPKGNKINEYASAYLKKVGLNDTEKTKHLDSKKKTETYQNTAKNTVEHTTVKHISSTRSMTERTSSTDMIERHQNGKRTPSPYKSSSPERKPKEVSPERSRSPSPEIKQTRDTTNKETIIKTIYNIEKKIPQKPVEEEKPSWITSRNLKKTTSEAKTFSTKKTEPEKPKYRAPSPSKVITKPIDVITSSYGPGPLDADGKPLFGIKALRNGGSNYQVKGTVIHQEFHSRNGSEPEGTVSVTAYSTEPEELEKLLQSQGAPPSRIHGLAAITTTKKFGGDTGTTLREVHGKEDRASLDQFTHSDRRVSDTTIETVGERSYDSAEHTSGRRIETRREEIIEHFVPEISEVTIVERVEKKGGMDKDRKKTEGREDKQTVRKSSVKSLTEKYIKSTNEAAKTERITYPKAGLILRTATMKDSVSSDSSAHAGKSYIHVINQINRNFYPSFLDSSTKVTGVQDILTRMKNADIVIQESDTTEDAEARALLNKFLGATVLMSGMQGYVTEKPSGKIVVKQETVRSSSGGGGKVTSTRTIEEFDVDQCWDERVLKKLLDECNDYEQRRRLRGRIRTLMAEQEACASAVTEALNAAGEGGDGVDGAEAREEEEVTVTSSVRRDSSEKIVSSSSTTKTSKVIESMTRPAPKPVSPFAKFRQLEKQNSSNSPNSPQTPQSPGSPSQPYFKFTDPALQASALTIKERLLQWCRDKTRDYENVKLENFSTSWADGLAFCALVHHFLPDAFDYSQLTPEKRRHNFTLAFKVADEKAGIYPLLDVDDMVKMRKPDWKCVFTYVQSIHRRFKDQH</sequence>
<organism evidence="1 2">
    <name type="scientific">Dendrolimus kikuchii</name>
    <dbReference type="NCBI Taxonomy" id="765133"/>
    <lineage>
        <taxon>Eukaryota</taxon>
        <taxon>Metazoa</taxon>
        <taxon>Ecdysozoa</taxon>
        <taxon>Arthropoda</taxon>
        <taxon>Hexapoda</taxon>
        <taxon>Insecta</taxon>
        <taxon>Pterygota</taxon>
        <taxon>Neoptera</taxon>
        <taxon>Endopterygota</taxon>
        <taxon>Lepidoptera</taxon>
        <taxon>Glossata</taxon>
        <taxon>Ditrysia</taxon>
        <taxon>Bombycoidea</taxon>
        <taxon>Lasiocampidae</taxon>
        <taxon>Dendrolimus</taxon>
    </lineage>
</organism>
<keyword evidence="2" id="KW-1185">Reference proteome</keyword>
<accession>A0ACC1CXN0</accession>
<proteinExistence type="predicted"/>
<comment type="caution">
    <text evidence="1">The sequence shown here is derived from an EMBL/GenBank/DDBJ whole genome shotgun (WGS) entry which is preliminary data.</text>
</comment>
<evidence type="ECO:0000313" key="2">
    <source>
        <dbReference type="Proteomes" id="UP000824533"/>
    </source>
</evidence>
<reference evidence="1 2" key="1">
    <citation type="journal article" date="2021" name="Front. Genet.">
        <title>Chromosome-Level Genome Assembly Reveals Significant Gene Expansion in the Toll and IMD Signaling Pathways of Dendrolimus kikuchii.</title>
        <authorList>
            <person name="Zhou J."/>
            <person name="Wu P."/>
            <person name="Xiong Z."/>
            <person name="Liu N."/>
            <person name="Zhao N."/>
            <person name="Ji M."/>
            <person name="Qiu Y."/>
            <person name="Yang B."/>
        </authorList>
    </citation>
    <scope>NUCLEOTIDE SEQUENCE [LARGE SCALE GENOMIC DNA]</scope>
    <source>
        <strain evidence="1">Ann1</strain>
    </source>
</reference>